<dbReference type="SUPFAM" id="SSF48264">
    <property type="entry name" value="Cytochrome P450"/>
    <property type="match status" value="1"/>
</dbReference>
<dbReference type="AlphaFoldDB" id="A0A9Q0GGY5"/>
<dbReference type="PANTHER" id="PTHR24296">
    <property type="entry name" value="CYTOCHROME P450"/>
    <property type="match status" value="1"/>
</dbReference>
<evidence type="ECO:0000256" key="7">
    <source>
        <dbReference type="ARBA" id="ARBA00023033"/>
    </source>
</evidence>
<evidence type="ECO:0000256" key="3">
    <source>
        <dbReference type="ARBA" id="ARBA00022617"/>
    </source>
</evidence>
<feature type="binding site" description="axial binding residue" evidence="8">
    <location>
        <position position="466"/>
    </location>
    <ligand>
        <name>heme</name>
        <dbReference type="ChEBI" id="CHEBI:30413"/>
    </ligand>
    <ligandPart>
        <name>Fe</name>
        <dbReference type="ChEBI" id="CHEBI:18248"/>
    </ligandPart>
</feature>
<evidence type="ECO:0000256" key="1">
    <source>
        <dbReference type="ARBA" id="ARBA00001971"/>
    </source>
</evidence>
<keyword evidence="7 9" id="KW-0503">Monooxygenase</keyword>
<evidence type="ECO:0000256" key="10">
    <source>
        <dbReference type="SAM" id="Phobius"/>
    </source>
</evidence>
<gene>
    <name evidence="11" type="ORF">Tsubulata_012749</name>
</gene>
<evidence type="ECO:0008006" key="13">
    <source>
        <dbReference type="Google" id="ProtNLM"/>
    </source>
</evidence>
<dbReference type="EMBL" id="JAKUCV010000920">
    <property type="protein sequence ID" value="KAJ4848364.1"/>
    <property type="molecule type" value="Genomic_DNA"/>
</dbReference>
<name>A0A9Q0GGY5_9ROSI</name>
<keyword evidence="6 8" id="KW-0408">Iron</keyword>
<comment type="similarity">
    <text evidence="2 9">Belongs to the cytochrome P450 family.</text>
</comment>
<evidence type="ECO:0000313" key="12">
    <source>
        <dbReference type="Proteomes" id="UP001141552"/>
    </source>
</evidence>
<dbReference type="PRINTS" id="PR00463">
    <property type="entry name" value="EP450I"/>
</dbReference>
<dbReference type="GO" id="GO:0020037">
    <property type="term" value="F:heme binding"/>
    <property type="evidence" value="ECO:0007669"/>
    <property type="project" value="InterPro"/>
</dbReference>
<evidence type="ECO:0000313" key="11">
    <source>
        <dbReference type="EMBL" id="KAJ4848364.1"/>
    </source>
</evidence>
<keyword evidence="3 8" id="KW-0349">Heme</keyword>
<dbReference type="GO" id="GO:0005506">
    <property type="term" value="F:iron ion binding"/>
    <property type="evidence" value="ECO:0007669"/>
    <property type="project" value="InterPro"/>
</dbReference>
<accession>A0A9Q0GGY5</accession>
<evidence type="ECO:0000256" key="8">
    <source>
        <dbReference type="PIRSR" id="PIRSR602401-1"/>
    </source>
</evidence>
<keyword evidence="10" id="KW-0812">Transmembrane</keyword>
<sequence>MASILGNLEIIVAVIMGCIFILLLRMSGFRNYGGGLPTNWPLVGMLPALLLHVHRIHDWCTEFLEQSHCTFQFRGLWFSNMDWLITADPSNIHYILSSNFSNSKGPEFKEFFDIFGDGIINSDSDMWKSQRKLAQELISHRLFYKFLVKVSHKTAEQGLIPVLEHVSQQGLVVDLQYLFERLTFDATCLIVTGHDPGCLSTSFPEVAFAEAMDEASEAIFYRHILPQSIWKLQRWLNIGQEKKHTRAWQTTDRVIGEIISSKKEEVSKRIENKELIPGQGIDLLSSYIMEGATVMGRKSSDDKFLRDTIGTLLGAGRDTTASALSWFFWLVSGNPDVERKIREELRATQPPEADQSDEGRDWKLFDVEVLERLPYLHGAVCESLRLYPPVPFNHKSPLKPDILPSGHRVNPGMKIYIPLYSMGRMTSIWGHDCLEFKPERWITDGGGIKHEPSYMFSAFSAGPRSCPGKNIAFLQMKIVFAAIFYDYNIQVMPGQTIIPSLSIALHMKHGMKVKLFKRAAY</sequence>
<keyword evidence="4 8" id="KW-0479">Metal-binding</keyword>
<evidence type="ECO:0000256" key="6">
    <source>
        <dbReference type="ARBA" id="ARBA00023004"/>
    </source>
</evidence>
<dbReference type="PRINTS" id="PR00385">
    <property type="entry name" value="P450"/>
</dbReference>
<reference evidence="11" key="2">
    <citation type="journal article" date="2023" name="Plants (Basel)">
        <title>Annotation of the Turnera subulata (Passifloraceae) Draft Genome Reveals the S-Locus Evolved after the Divergence of Turneroideae from Passifloroideae in a Stepwise Manner.</title>
        <authorList>
            <person name="Henning P.M."/>
            <person name="Roalson E.H."/>
            <person name="Mir W."/>
            <person name="McCubbin A.G."/>
            <person name="Shore J.S."/>
        </authorList>
    </citation>
    <scope>NUCLEOTIDE SEQUENCE</scope>
    <source>
        <strain evidence="11">F60SS</strain>
    </source>
</reference>
<keyword evidence="10" id="KW-1133">Transmembrane helix</keyword>
<dbReference type="OrthoDB" id="1470350at2759"/>
<dbReference type="GO" id="GO:0006629">
    <property type="term" value="P:lipid metabolic process"/>
    <property type="evidence" value="ECO:0007669"/>
    <property type="project" value="UniProtKB-ARBA"/>
</dbReference>
<dbReference type="Proteomes" id="UP001141552">
    <property type="component" value="Unassembled WGS sequence"/>
</dbReference>
<dbReference type="InterPro" id="IPR036396">
    <property type="entry name" value="Cyt_P450_sf"/>
</dbReference>
<dbReference type="Pfam" id="PF00067">
    <property type="entry name" value="p450"/>
    <property type="match status" value="1"/>
</dbReference>
<comment type="cofactor">
    <cofactor evidence="1 8">
        <name>heme</name>
        <dbReference type="ChEBI" id="CHEBI:30413"/>
    </cofactor>
</comment>
<keyword evidence="5 9" id="KW-0560">Oxidoreductase</keyword>
<evidence type="ECO:0000256" key="4">
    <source>
        <dbReference type="ARBA" id="ARBA00022723"/>
    </source>
</evidence>
<keyword evidence="12" id="KW-1185">Reference proteome</keyword>
<proteinExistence type="inferred from homology"/>
<dbReference type="GO" id="GO:0016705">
    <property type="term" value="F:oxidoreductase activity, acting on paired donors, with incorporation or reduction of molecular oxygen"/>
    <property type="evidence" value="ECO:0007669"/>
    <property type="project" value="InterPro"/>
</dbReference>
<reference evidence="11" key="1">
    <citation type="submission" date="2022-02" db="EMBL/GenBank/DDBJ databases">
        <authorList>
            <person name="Henning P.M."/>
            <person name="McCubbin A.G."/>
            <person name="Shore J.S."/>
        </authorList>
    </citation>
    <scope>NUCLEOTIDE SEQUENCE</scope>
    <source>
        <strain evidence="11">F60SS</strain>
        <tissue evidence="11">Leaves</tissue>
    </source>
</reference>
<dbReference type="CDD" id="cd11064">
    <property type="entry name" value="CYP86A"/>
    <property type="match status" value="1"/>
</dbReference>
<evidence type="ECO:0000256" key="2">
    <source>
        <dbReference type="ARBA" id="ARBA00010617"/>
    </source>
</evidence>
<keyword evidence="10" id="KW-0472">Membrane</keyword>
<evidence type="ECO:0000256" key="5">
    <source>
        <dbReference type="ARBA" id="ARBA00023002"/>
    </source>
</evidence>
<dbReference type="InterPro" id="IPR017972">
    <property type="entry name" value="Cyt_P450_CS"/>
</dbReference>
<dbReference type="Gene3D" id="1.10.630.10">
    <property type="entry name" value="Cytochrome P450"/>
    <property type="match status" value="1"/>
</dbReference>
<comment type="caution">
    <text evidence="11">The sequence shown here is derived from an EMBL/GenBank/DDBJ whole genome shotgun (WGS) entry which is preliminary data.</text>
</comment>
<organism evidence="11 12">
    <name type="scientific">Turnera subulata</name>
    <dbReference type="NCBI Taxonomy" id="218843"/>
    <lineage>
        <taxon>Eukaryota</taxon>
        <taxon>Viridiplantae</taxon>
        <taxon>Streptophyta</taxon>
        <taxon>Embryophyta</taxon>
        <taxon>Tracheophyta</taxon>
        <taxon>Spermatophyta</taxon>
        <taxon>Magnoliopsida</taxon>
        <taxon>eudicotyledons</taxon>
        <taxon>Gunneridae</taxon>
        <taxon>Pentapetalae</taxon>
        <taxon>rosids</taxon>
        <taxon>fabids</taxon>
        <taxon>Malpighiales</taxon>
        <taxon>Passifloraceae</taxon>
        <taxon>Turnera</taxon>
    </lineage>
</organism>
<dbReference type="PROSITE" id="PS00086">
    <property type="entry name" value="CYTOCHROME_P450"/>
    <property type="match status" value="1"/>
</dbReference>
<feature type="transmembrane region" description="Helical" evidence="10">
    <location>
        <begin position="6"/>
        <end position="24"/>
    </location>
</feature>
<dbReference type="GO" id="GO:0004497">
    <property type="term" value="F:monooxygenase activity"/>
    <property type="evidence" value="ECO:0007669"/>
    <property type="project" value="UniProtKB-KW"/>
</dbReference>
<evidence type="ECO:0000256" key="9">
    <source>
        <dbReference type="RuleBase" id="RU000461"/>
    </source>
</evidence>
<dbReference type="InterPro" id="IPR002401">
    <property type="entry name" value="Cyt_P450_E_grp-I"/>
</dbReference>
<dbReference type="InterPro" id="IPR001128">
    <property type="entry name" value="Cyt_P450"/>
</dbReference>
<protein>
    <recommendedName>
        <fullName evidence="13">Cytochrome P450</fullName>
    </recommendedName>
</protein>